<dbReference type="AlphaFoldDB" id="A0A4Q0T1I5"/>
<organism evidence="1 2">
    <name type="scientific">Granulicella sibirica</name>
    <dbReference type="NCBI Taxonomy" id="2479048"/>
    <lineage>
        <taxon>Bacteria</taxon>
        <taxon>Pseudomonadati</taxon>
        <taxon>Acidobacteriota</taxon>
        <taxon>Terriglobia</taxon>
        <taxon>Terriglobales</taxon>
        <taxon>Acidobacteriaceae</taxon>
        <taxon>Granulicella</taxon>
    </lineage>
</organism>
<gene>
    <name evidence="1" type="ORF">GRAN_4505</name>
</gene>
<proteinExistence type="predicted"/>
<reference evidence="2" key="2">
    <citation type="submission" date="2019-02" db="EMBL/GenBank/DDBJ databases">
        <title>Granulicella sibirica sp. nov., a psychrotolerant acidobacterium isolated from an organic soil layer in forested tundra, West Siberia.</title>
        <authorList>
            <person name="Oshkin I.Y."/>
            <person name="Kulichevskaya I.S."/>
            <person name="Rijpstra W.I.C."/>
            <person name="Sinninghe Damste J.S."/>
            <person name="Rakitin A.L."/>
            <person name="Ravin N.V."/>
            <person name="Dedysh S.N."/>
        </authorList>
    </citation>
    <scope>NUCLEOTIDE SEQUENCE [LARGE SCALE GENOMIC DNA]</scope>
    <source>
        <strain evidence="2">AF10</strain>
    </source>
</reference>
<evidence type="ECO:0000313" key="1">
    <source>
        <dbReference type="EMBL" id="RXH55401.1"/>
    </source>
</evidence>
<name>A0A4Q0T1I5_9BACT</name>
<dbReference type="Proteomes" id="UP000289437">
    <property type="component" value="Unassembled WGS sequence"/>
</dbReference>
<evidence type="ECO:0000313" key="2">
    <source>
        <dbReference type="Proteomes" id="UP000289437"/>
    </source>
</evidence>
<reference evidence="1 2" key="1">
    <citation type="submission" date="2018-11" db="EMBL/GenBank/DDBJ databases">
        <authorList>
            <person name="Mardanov A.V."/>
            <person name="Ravin N.V."/>
            <person name="Dedysh S.N."/>
        </authorList>
    </citation>
    <scope>NUCLEOTIDE SEQUENCE [LARGE SCALE GENOMIC DNA]</scope>
    <source>
        <strain evidence="1 2">AF10</strain>
    </source>
</reference>
<dbReference type="EMBL" id="RDSM01000003">
    <property type="protein sequence ID" value="RXH55401.1"/>
    <property type="molecule type" value="Genomic_DNA"/>
</dbReference>
<comment type="caution">
    <text evidence="1">The sequence shown here is derived from an EMBL/GenBank/DDBJ whole genome shotgun (WGS) entry which is preliminary data.</text>
</comment>
<accession>A0A4Q0T1I5</accession>
<keyword evidence="2" id="KW-1185">Reference proteome</keyword>
<protein>
    <submittedName>
        <fullName evidence="1">TIR domain protein</fullName>
    </submittedName>
</protein>
<sequence>MAAIFGRRDKPALGKSPDYLKERPIPGLHPSDIRVLRLIYEDAIERNRPIWSPEQFSLKLEDMSRESFLDSLEILEQQGYIKIKRLMGGLPRGIGVIQPTLNGFMVFARANMPQIEEIIRKVALVILNEGLESASEVTETTQIAPFVVDNLLDLFASRNWLKVSNTLSDKHVYSVSPSMKRALA</sequence>